<feature type="domain" description="Glycosyl transferase family 1" evidence="1">
    <location>
        <begin position="269"/>
        <end position="429"/>
    </location>
</feature>
<dbReference type="Proteomes" id="UP000358159">
    <property type="component" value="Unassembled WGS sequence"/>
</dbReference>
<sequence>MVFVNIVLYPSEKQNLLILVRIQLVIYKLWLRMFAVKDLLSNLFSLGQTANNIYQVMHMNENNKNILFLMKGFGVGGQEVVTSVLSKAFLDDGYGVSIVFLSEPHGLVFDNLDERIKKHIFEQEEFSLNRIHSLRDILVKDKIDIVVNQWGLPFAPAFILKHAIKGMDIKVISVYHNQPNINARLKGVELKINAARSPLFKFFLHIEKQIFGLITKYSMRYVYHNSDRYLLLSNRHIEDFKIFTRLSKPSRIRVITNPITVDSQKYVYSQDKKLKEIIYVGRIDINQKRAFRLADVWHILEKKMPDWRFTVVGKGDDFEEFRDYVKKLGLRHIYLEGFKNPKEYYERASLLLLTSEYEGLPLILAEAMSYGVIPVVYGSFSSVYDVIDDGKNGIIVPYNPKDFDPQIMADAITAVITNTKQVSNMAQSAIVKSKEFNIEPIVKEWEKLFNEF</sequence>
<dbReference type="Pfam" id="PF13439">
    <property type="entry name" value="Glyco_transf_4"/>
    <property type="match status" value="1"/>
</dbReference>
<proteinExistence type="predicted"/>
<evidence type="ECO:0000313" key="4">
    <source>
        <dbReference type="Proteomes" id="UP000358159"/>
    </source>
</evidence>
<dbReference type="SUPFAM" id="SSF53756">
    <property type="entry name" value="UDP-Glycosyltransferase/glycogen phosphorylase"/>
    <property type="match status" value="1"/>
</dbReference>
<evidence type="ECO:0000259" key="2">
    <source>
        <dbReference type="Pfam" id="PF13439"/>
    </source>
</evidence>
<dbReference type="AlphaFoldDB" id="A0A6A7VPK0"/>
<feature type="domain" description="Glycosyltransferase subfamily 4-like N-terminal" evidence="2">
    <location>
        <begin position="75"/>
        <end position="262"/>
    </location>
</feature>
<dbReference type="Gene3D" id="3.40.50.2000">
    <property type="entry name" value="Glycogen Phosphorylase B"/>
    <property type="match status" value="2"/>
</dbReference>
<name>A0A6A7VPK0_9BACT</name>
<dbReference type="InterPro" id="IPR001296">
    <property type="entry name" value="Glyco_trans_1"/>
</dbReference>
<dbReference type="InterPro" id="IPR028098">
    <property type="entry name" value="Glyco_trans_4-like_N"/>
</dbReference>
<reference evidence="3 4" key="1">
    <citation type="submission" date="2019-09" db="EMBL/GenBank/DDBJ databases">
        <title>Distinct polysaccharide growth profiles of human intestinal Prevotella copri isolates.</title>
        <authorList>
            <person name="Fehlner-Peach H."/>
            <person name="Magnabosco C."/>
            <person name="Raghavan V."/>
            <person name="Scher J.U."/>
            <person name="Tett A."/>
            <person name="Cox L.M."/>
            <person name="Gottsegen C."/>
            <person name="Watters A."/>
            <person name="Wiltshire- Gordon J.D."/>
            <person name="Segata N."/>
            <person name="Bonneau R."/>
            <person name="Littman D.R."/>
        </authorList>
    </citation>
    <scope>NUCLEOTIDE SEQUENCE [LARGE SCALE GENOMIC DNA]</scope>
    <source>
        <strain evidence="3 4">BVe41219</strain>
    </source>
</reference>
<accession>A0A6A7VPK0</accession>
<organism evidence="3 4">
    <name type="scientific">Segatella copri</name>
    <dbReference type="NCBI Taxonomy" id="165179"/>
    <lineage>
        <taxon>Bacteria</taxon>
        <taxon>Pseudomonadati</taxon>
        <taxon>Bacteroidota</taxon>
        <taxon>Bacteroidia</taxon>
        <taxon>Bacteroidales</taxon>
        <taxon>Prevotellaceae</taxon>
        <taxon>Segatella</taxon>
    </lineage>
</organism>
<protein>
    <submittedName>
        <fullName evidence="3">Glycosyltransferase family 4 protein</fullName>
    </submittedName>
</protein>
<dbReference type="PANTHER" id="PTHR12526">
    <property type="entry name" value="GLYCOSYLTRANSFERASE"/>
    <property type="match status" value="1"/>
</dbReference>
<comment type="caution">
    <text evidence="3">The sequence shown here is derived from an EMBL/GenBank/DDBJ whole genome shotgun (WGS) entry which is preliminary data.</text>
</comment>
<dbReference type="GO" id="GO:0016757">
    <property type="term" value="F:glycosyltransferase activity"/>
    <property type="evidence" value="ECO:0007669"/>
    <property type="project" value="InterPro"/>
</dbReference>
<dbReference type="PANTHER" id="PTHR12526:SF628">
    <property type="entry name" value="MANNOSYLGLUCOSYLGLYCERATE SYNTHASE"/>
    <property type="match status" value="1"/>
</dbReference>
<dbReference type="EMBL" id="VZAZ01000039">
    <property type="protein sequence ID" value="MQO55687.1"/>
    <property type="molecule type" value="Genomic_DNA"/>
</dbReference>
<evidence type="ECO:0000313" key="3">
    <source>
        <dbReference type="EMBL" id="MQO55687.1"/>
    </source>
</evidence>
<gene>
    <name evidence="3" type="ORF">F7D42_08200</name>
</gene>
<evidence type="ECO:0000259" key="1">
    <source>
        <dbReference type="Pfam" id="PF00534"/>
    </source>
</evidence>
<dbReference type="Pfam" id="PF00534">
    <property type="entry name" value="Glycos_transf_1"/>
    <property type="match status" value="1"/>
</dbReference>
<keyword evidence="3" id="KW-0808">Transferase</keyword>